<evidence type="ECO:0008006" key="15">
    <source>
        <dbReference type="Google" id="ProtNLM"/>
    </source>
</evidence>
<dbReference type="GO" id="GO:0005634">
    <property type="term" value="C:nucleus"/>
    <property type="evidence" value="ECO:0007669"/>
    <property type="project" value="UniProtKB-SubCell"/>
</dbReference>
<dbReference type="Pfam" id="PF00172">
    <property type="entry name" value="Zn_clus"/>
    <property type="match status" value="1"/>
</dbReference>
<dbReference type="Pfam" id="PF04082">
    <property type="entry name" value="Fungal_trans"/>
    <property type="match status" value="1"/>
</dbReference>
<evidence type="ECO:0000256" key="6">
    <source>
        <dbReference type="ARBA" id="ARBA00023015"/>
    </source>
</evidence>
<proteinExistence type="predicted"/>
<name>A0A1L7XNF9_9HELO</name>
<dbReference type="PROSITE" id="PS50157">
    <property type="entry name" value="ZINC_FINGER_C2H2_2"/>
    <property type="match status" value="2"/>
</dbReference>
<dbReference type="PANTHER" id="PTHR47660">
    <property type="entry name" value="TRANSCRIPTION FACTOR WITH C2H2 AND ZN(2)-CYS(6) DNA BINDING DOMAIN (EUROFUNG)-RELATED-RELATED"/>
    <property type="match status" value="1"/>
</dbReference>
<dbReference type="EMBL" id="FJOG01000038">
    <property type="protein sequence ID" value="CZR66562.1"/>
    <property type="molecule type" value="Genomic_DNA"/>
</dbReference>
<keyword evidence="3" id="KW-0677">Repeat</keyword>
<evidence type="ECO:0000256" key="3">
    <source>
        <dbReference type="ARBA" id="ARBA00022737"/>
    </source>
</evidence>
<dbReference type="InterPro" id="IPR013087">
    <property type="entry name" value="Znf_C2H2_type"/>
</dbReference>
<feature type="region of interest" description="Disordered" evidence="10">
    <location>
        <begin position="333"/>
        <end position="372"/>
    </location>
</feature>
<dbReference type="Pfam" id="PF00096">
    <property type="entry name" value="zf-C2H2"/>
    <property type="match status" value="2"/>
</dbReference>
<feature type="domain" description="C2H2-type" evidence="12">
    <location>
        <begin position="30"/>
        <end position="57"/>
    </location>
</feature>
<dbReference type="PROSITE" id="PS00028">
    <property type="entry name" value="ZINC_FINGER_C2H2_1"/>
    <property type="match status" value="2"/>
</dbReference>
<keyword evidence="2" id="KW-0479">Metal-binding</keyword>
<dbReference type="GO" id="GO:0000981">
    <property type="term" value="F:DNA-binding transcription factor activity, RNA polymerase II-specific"/>
    <property type="evidence" value="ECO:0007669"/>
    <property type="project" value="InterPro"/>
</dbReference>
<evidence type="ECO:0000256" key="1">
    <source>
        <dbReference type="ARBA" id="ARBA00004123"/>
    </source>
</evidence>
<dbReference type="SUPFAM" id="SSF57667">
    <property type="entry name" value="beta-beta-alpha zinc fingers"/>
    <property type="match status" value="1"/>
</dbReference>
<dbReference type="SUPFAM" id="SSF57701">
    <property type="entry name" value="Zn2/Cys6 DNA-binding domain"/>
    <property type="match status" value="1"/>
</dbReference>
<comment type="subcellular location">
    <subcellularLocation>
        <location evidence="1">Nucleus</location>
    </subcellularLocation>
</comment>
<keyword evidence="14" id="KW-1185">Reference proteome</keyword>
<evidence type="ECO:0000256" key="4">
    <source>
        <dbReference type="ARBA" id="ARBA00022771"/>
    </source>
</evidence>
<protein>
    <recommendedName>
        <fullName evidence="15">Transcription factor Pig1p</fullName>
    </recommendedName>
</protein>
<sequence>MVFCAYCGRFFNRHEHLQRHVLTHTKVRPFKCAICHISFTRRDLVRKHYRTHTQSEVEAYENAIAESLQNGEELHAQPLDGQRASMACAACAKIKTKCDHQNPCGRCQSKGLTCTPRTKKRPPQEMSTLADDPVPDLKMVPGQDPDEEVGEVETLDLGRNIPPQDKSTTICVPDEEPGFFNIGVSPQPQQMSSQIPTANSASKQMADHAADRNNLPSTIFPNFVPPKPVPPTHSVQINERYWGVSRLPQLDWQSLNSNPTALQYPDIVAAPNSNSAETNSFPNSDLGSFDEFHGYIGVESSLNNEWLFSFNVEESTWETRLSALNSIMGDCFQPPPPAPPVGLNASLPDLNGAQNDVPGRSSTEPKDWSPQDIQIPSDLSLDDEELGRWALGQCTNPSDTTTAYSSPVEHQTRQGCQDFTTWSHAVERYRDSCFEPHERIENVDLTDETRDWMLIAIQQFLRTGMESQEAQKLSELLEKPGAATHSSDRFLLLPPKTSLQKYLDIFLTTFEPFTPMIPALSLNPNKLASRSREREATLLLFLMIAFGSMLDPAPRARQFSYELTEVCRHSLRKMTDGGGVTKQDTLALHCALIFTCLTSYSGRKSQMDTGNTHRHLYLAVMRNAGYFRHSRTQKLYPLGGRHHFESDDQLEDYWKAWTDHEIMSRLCYSWVIADQEISLFYDTPAILLISELEVELPADEKLWMAPDAQAWKAAFDKTQRSPNDDSHFSLHELFSLFVEDRLQEFGRDLNVMDLRLLLHPLHSMVSNYCQITASLNAQSKRSRNTGSRLRSSSSQTFEEIHNLTRRWLAEFQTLDIQGARLLAAARAAIIQYHLIGINLLCPFKAVENFARKADVEVIGVLASSIQEEIKKHAPELLVYCGQILRLVRDTDVKLRPPWWSIAVYRSTLVMWVYSITRKYLLKQKGQDHRSSGPSVALDTLPFFSPNLSHYLLHRVGDPQLTAADGTVASIDRPRAVLETGIEAFGRGPRLWRLARGLQCKLEALYREWDSIHEQLES</sequence>
<dbReference type="STRING" id="576137.A0A1L7XNF9"/>
<dbReference type="Gene3D" id="3.30.160.60">
    <property type="entry name" value="Classic Zinc Finger"/>
    <property type="match status" value="2"/>
</dbReference>
<evidence type="ECO:0000256" key="10">
    <source>
        <dbReference type="SAM" id="MobiDB-lite"/>
    </source>
</evidence>
<evidence type="ECO:0000259" key="11">
    <source>
        <dbReference type="PROSITE" id="PS50048"/>
    </source>
</evidence>
<dbReference type="GO" id="GO:0003677">
    <property type="term" value="F:DNA binding"/>
    <property type="evidence" value="ECO:0007669"/>
    <property type="project" value="InterPro"/>
</dbReference>
<dbReference type="PROSITE" id="PS50048">
    <property type="entry name" value="ZN2_CY6_FUNGAL_2"/>
    <property type="match status" value="1"/>
</dbReference>
<feature type="domain" description="Zn(2)-C6 fungal-type" evidence="11">
    <location>
        <begin position="87"/>
        <end position="115"/>
    </location>
</feature>
<dbReference type="SMART" id="SM00355">
    <property type="entry name" value="ZnF_C2H2"/>
    <property type="match status" value="2"/>
</dbReference>
<evidence type="ECO:0000256" key="9">
    <source>
        <dbReference type="PROSITE-ProRule" id="PRU00042"/>
    </source>
</evidence>
<dbReference type="Gene3D" id="4.10.240.10">
    <property type="entry name" value="Zn(2)-C6 fungal-type DNA-binding domain"/>
    <property type="match status" value="1"/>
</dbReference>
<accession>A0A1L7XNF9</accession>
<feature type="domain" description="C2H2-type" evidence="12">
    <location>
        <begin position="2"/>
        <end position="29"/>
    </location>
</feature>
<dbReference type="SMART" id="SM00066">
    <property type="entry name" value="GAL4"/>
    <property type="match status" value="1"/>
</dbReference>
<dbReference type="GO" id="GO:0006351">
    <property type="term" value="P:DNA-templated transcription"/>
    <property type="evidence" value="ECO:0007669"/>
    <property type="project" value="InterPro"/>
</dbReference>
<evidence type="ECO:0000256" key="7">
    <source>
        <dbReference type="ARBA" id="ARBA00023163"/>
    </source>
</evidence>
<evidence type="ECO:0000259" key="12">
    <source>
        <dbReference type="PROSITE" id="PS50157"/>
    </source>
</evidence>
<dbReference type="FunFam" id="3.30.160.60:FF:000145">
    <property type="entry name" value="Zinc finger protein 574"/>
    <property type="match status" value="1"/>
</dbReference>
<gene>
    <name evidence="13" type="ORF">PAC_16463</name>
</gene>
<dbReference type="Proteomes" id="UP000184330">
    <property type="component" value="Unassembled WGS sequence"/>
</dbReference>
<evidence type="ECO:0000256" key="5">
    <source>
        <dbReference type="ARBA" id="ARBA00022833"/>
    </source>
</evidence>
<keyword evidence="5" id="KW-0862">Zinc</keyword>
<evidence type="ECO:0000313" key="14">
    <source>
        <dbReference type="Proteomes" id="UP000184330"/>
    </source>
</evidence>
<keyword evidence="7" id="KW-0804">Transcription</keyword>
<dbReference type="InterPro" id="IPR001138">
    <property type="entry name" value="Zn2Cys6_DnaBD"/>
</dbReference>
<evidence type="ECO:0000256" key="8">
    <source>
        <dbReference type="ARBA" id="ARBA00023242"/>
    </source>
</evidence>
<reference evidence="13 14" key="1">
    <citation type="submission" date="2016-03" db="EMBL/GenBank/DDBJ databases">
        <authorList>
            <person name="Ploux O."/>
        </authorList>
    </citation>
    <scope>NUCLEOTIDE SEQUENCE [LARGE SCALE GENOMIC DNA]</scope>
    <source>
        <strain evidence="13 14">UAMH 11012</strain>
    </source>
</reference>
<dbReference type="OrthoDB" id="5106931at2759"/>
<dbReference type="PANTHER" id="PTHR47660:SF2">
    <property type="entry name" value="TRANSCRIPTION FACTOR WITH C2H2 AND ZN(2)-CYS(6) DNA BINDING DOMAIN (EUROFUNG)"/>
    <property type="match status" value="1"/>
</dbReference>
<dbReference type="InterPro" id="IPR007219">
    <property type="entry name" value="XnlR_reg_dom"/>
</dbReference>
<dbReference type="InterPro" id="IPR036236">
    <property type="entry name" value="Znf_C2H2_sf"/>
</dbReference>
<dbReference type="PROSITE" id="PS00463">
    <property type="entry name" value="ZN2_CY6_FUNGAL_1"/>
    <property type="match status" value="1"/>
</dbReference>
<dbReference type="CDD" id="cd12148">
    <property type="entry name" value="fungal_TF_MHR"/>
    <property type="match status" value="1"/>
</dbReference>
<organism evidence="13 14">
    <name type="scientific">Phialocephala subalpina</name>
    <dbReference type="NCBI Taxonomy" id="576137"/>
    <lineage>
        <taxon>Eukaryota</taxon>
        <taxon>Fungi</taxon>
        <taxon>Dikarya</taxon>
        <taxon>Ascomycota</taxon>
        <taxon>Pezizomycotina</taxon>
        <taxon>Leotiomycetes</taxon>
        <taxon>Helotiales</taxon>
        <taxon>Mollisiaceae</taxon>
        <taxon>Phialocephala</taxon>
        <taxon>Phialocephala fortinii species complex</taxon>
    </lineage>
</organism>
<feature type="region of interest" description="Disordered" evidence="10">
    <location>
        <begin position="115"/>
        <end position="137"/>
    </location>
</feature>
<evidence type="ECO:0000313" key="13">
    <source>
        <dbReference type="EMBL" id="CZR66562.1"/>
    </source>
</evidence>
<keyword evidence="4 9" id="KW-0863">Zinc-finger</keyword>
<dbReference type="CDD" id="cd00067">
    <property type="entry name" value="GAL4"/>
    <property type="match status" value="1"/>
</dbReference>
<dbReference type="GO" id="GO:0008270">
    <property type="term" value="F:zinc ion binding"/>
    <property type="evidence" value="ECO:0007669"/>
    <property type="project" value="UniProtKB-KW"/>
</dbReference>
<dbReference type="AlphaFoldDB" id="A0A1L7XNF9"/>
<dbReference type="InterPro" id="IPR036864">
    <property type="entry name" value="Zn2-C6_fun-type_DNA-bd_sf"/>
</dbReference>
<keyword evidence="6" id="KW-0805">Transcription regulation</keyword>
<keyword evidence="8" id="KW-0539">Nucleus</keyword>
<evidence type="ECO:0000256" key="2">
    <source>
        <dbReference type="ARBA" id="ARBA00022723"/>
    </source>
</evidence>